<dbReference type="OrthoDB" id="879781at2"/>
<dbReference type="EMBL" id="RCYZ01000004">
    <property type="protein sequence ID" value="TPG65927.1"/>
    <property type="molecule type" value="Genomic_DNA"/>
</dbReference>
<comment type="caution">
    <text evidence="1">The sequence shown here is derived from an EMBL/GenBank/DDBJ whole genome shotgun (WGS) entry which is preliminary data.</text>
</comment>
<sequence length="72" mass="7952">MQKILAIGSLVLALGIIAFLYQQLSAAETALKVADQRFADCQQVTFQLQNQLAQQQKQAGTRLLPQTKPPQQ</sequence>
<protein>
    <submittedName>
        <fullName evidence="1">Uncharacterized protein</fullName>
    </submittedName>
</protein>
<accession>A0A502GU48</accession>
<dbReference type="Proteomes" id="UP000317646">
    <property type="component" value="Unassembled WGS sequence"/>
</dbReference>
<reference evidence="1 2" key="1">
    <citation type="journal article" date="2019" name="Environ. Microbiol.">
        <title>Species interactions and distinct microbial communities in high Arctic permafrost affected cryosols are associated with the CH4 and CO2 gas fluxes.</title>
        <authorList>
            <person name="Altshuler I."/>
            <person name="Hamel J."/>
            <person name="Turney S."/>
            <person name="Magnuson E."/>
            <person name="Levesque R."/>
            <person name="Greer C."/>
            <person name="Whyte L.G."/>
        </authorList>
    </citation>
    <scope>NUCLEOTIDE SEQUENCE [LARGE SCALE GENOMIC DNA]</scope>
    <source>
        <strain evidence="1 2">S9.2P</strain>
    </source>
</reference>
<evidence type="ECO:0000313" key="1">
    <source>
        <dbReference type="EMBL" id="TPG65927.1"/>
    </source>
</evidence>
<name>A0A502GU48_9BACT</name>
<dbReference type="AlphaFoldDB" id="A0A502GU48"/>
<dbReference type="RefSeq" id="WP_140466578.1">
    <property type="nucleotide sequence ID" value="NZ_RCYZ01000004.1"/>
</dbReference>
<keyword evidence="2" id="KW-1185">Reference proteome</keyword>
<proteinExistence type="predicted"/>
<gene>
    <name evidence="1" type="ORF">EAH73_11100</name>
</gene>
<evidence type="ECO:0000313" key="2">
    <source>
        <dbReference type="Proteomes" id="UP000317646"/>
    </source>
</evidence>
<organism evidence="1 2">
    <name type="scientific">Hymenobacter nivis</name>
    <dbReference type="NCBI Taxonomy" id="1850093"/>
    <lineage>
        <taxon>Bacteria</taxon>
        <taxon>Pseudomonadati</taxon>
        <taxon>Bacteroidota</taxon>
        <taxon>Cytophagia</taxon>
        <taxon>Cytophagales</taxon>
        <taxon>Hymenobacteraceae</taxon>
        <taxon>Hymenobacter</taxon>
    </lineage>
</organism>